<evidence type="ECO:0000256" key="4">
    <source>
        <dbReference type="ARBA" id="ARBA00023125"/>
    </source>
</evidence>
<evidence type="ECO:0000313" key="17">
    <source>
        <dbReference type="Proteomes" id="UP000189452"/>
    </source>
</evidence>
<evidence type="ECO:0000256" key="1">
    <source>
        <dbReference type="ARBA" id="ARBA00002190"/>
    </source>
</evidence>
<evidence type="ECO:0000313" key="11">
    <source>
        <dbReference type="EMBL" id="OMH58817.1"/>
    </source>
</evidence>
<dbReference type="PANTHER" id="PTHR33217:SF8">
    <property type="entry name" value="MUTATOR FAMILY TRANSPOSASE"/>
    <property type="match status" value="1"/>
</dbReference>
<dbReference type="SMR" id="A0A045JA56"/>
<keyword evidence="6" id="KW-0814">Transposable element</keyword>
<evidence type="ECO:0000313" key="8">
    <source>
        <dbReference type="EMBL" id="CKR57811.1"/>
    </source>
</evidence>
<accession>A0A045JA56</accession>
<comment type="function">
    <text evidence="1 6">Required for the transposition of the insertion element.</text>
</comment>
<evidence type="ECO:0000256" key="5">
    <source>
        <dbReference type="ARBA" id="ARBA00023172"/>
    </source>
</evidence>
<proteinExistence type="inferred from homology"/>
<dbReference type="EMBL" id="QTBD01000086">
    <property type="protein sequence ID" value="REQ54868.1"/>
    <property type="molecule type" value="Genomic_DNA"/>
</dbReference>
<dbReference type="EMBL" id="LWDQ01000001">
    <property type="protein sequence ID" value="OMH58817.1"/>
    <property type="molecule type" value="Genomic_DNA"/>
</dbReference>
<reference evidence="12 18" key="4">
    <citation type="journal article" date="2017" name="N. Engl. J. Med.">
        <title>Transmission of Extensively Drug-Resistant Tuberculosis in South Africa.</title>
        <authorList>
            <person name="Shah N.S."/>
            <person name="Auld S.C."/>
            <person name="Brust J.C."/>
            <person name="Mathema B."/>
            <person name="Ismail N."/>
            <person name="Moodley P."/>
            <person name="Mlisana K."/>
            <person name="Allana S."/>
            <person name="Campbell A."/>
            <person name="Mthiyane T."/>
            <person name="Morris N."/>
            <person name="Mpangase P."/>
            <person name="van der Meulen H."/>
            <person name="Omar S.V."/>
            <person name="Brown T.S."/>
            <person name="Narechania A."/>
            <person name="Shaskina E."/>
            <person name="Kapwata T."/>
            <person name="Kreiswirth B."/>
            <person name="Gandhi N.R."/>
        </authorList>
    </citation>
    <scope>NUCLEOTIDE SEQUENCE [LARGE SCALE GENOMIC DNA]</scope>
    <source>
        <strain evidence="12 18">32301_S10</strain>
    </source>
</reference>
<protein>
    <recommendedName>
        <fullName evidence="6">Mutator family transposase</fullName>
    </recommendedName>
</protein>
<dbReference type="PANTHER" id="PTHR33217">
    <property type="entry name" value="TRANSPOSASE FOR INSERTION SEQUENCE ELEMENT IS1081"/>
    <property type="match status" value="1"/>
</dbReference>
<reference evidence="9 16" key="2">
    <citation type="submission" date="2015-03" db="EMBL/GenBank/DDBJ databases">
        <authorList>
            <consortium name="Pathogen Informatics"/>
            <person name="Murphy D."/>
        </authorList>
    </citation>
    <scope>NUCLEOTIDE SEQUENCE [LARGE SCALE GENOMIC DNA]</scope>
    <source>
        <strain evidence="9 16">0268S</strain>
    </source>
</reference>
<keyword evidence="4 6" id="KW-0238">DNA-binding</keyword>
<dbReference type="Proteomes" id="UP000671119">
    <property type="component" value="Unassembled WGS sequence"/>
</dbReference>
<dbReference type="Proteomes" id="UP000256381">
    <property type="component" value="Unassembled WGS sequence"/>
</dbReference>
<evidence type="ECO:0000313" key="15">
    <source>
        <dbReference type="Proteomes" id="UP000049023"/>
    </source>
</evidence>
<evidence type="ECO:0000313" key="13">
    <source>
        <dbReference type="EMBL" id="VCU49169.1"/>
    </source>
</evidence>
<dbReference type="Proteomes" id="UP000046947">
    <property type="component" value="Unassembled WGS sequence"/>
</dbReference>
<evidence type="ECO:0000313" key="20">
    <source>
        <dbReference type="Proteomes" id="UP000671119"/>
    </source>
</evidence>
<dbReference type="NCBIfam" id="NF033543">
    <property type="entry name" value="transpos_IS256"/>
    <property type="match status" value="1"/>
</dbReference>
<dbReference type="Proteomes" id="UP000050139">
    <property type="component" value="Unassembled WGS sequence"/>
</dbReference>
<keyword evidence="5 6" id="KW-0233">DNA recombination</keyword>
<dbReference type="InterPro" id="IPR001207">
    <property type="entry name" value="Transposase_mutator"/>
</dbReference>
<reference evidence="13 19" key="7">
    <citation type="submission" date="2018-08" db="EMBL/GenBank/DDBJ databases">
        <authorList>
            <person name="Fokvardsen B D."/>
            <person name="Norman A."/>
        </authorList>
    </citation>
    <scope>NUCLEOTIDE SEQUENCE [LARGE SCALE GENOMIC DNA]</scope>
    <source>
        <strain evidence="13 19">DKC2</strain>
    </source>
</reference>
<gene>
    <name evidence="11" type="ORF">A4S10_00977</name>
    <name evidence="13" type="ORF">DKC2_0986</name>
    <name evidence="12" type="ORF">DSJ38_05710</name>
    <name evidence="7" type="ORF">ERS007688_01114</name>
    <name evidence="8" type="ORF">ERS027661_01670</name>
    <name evidence="9" type="ORF">ERS094118_00994</name>
    <name evidence="10" type="ORF">J8J21_05155</name>
</gene>
<dbReference type="GO" id="GO:0003677">
    <property type="term" value="F:DNA binding"/>
    <property type="evidence" value="ECO:0007669"/>
    <property type="project" value="UniProtKB-UniRule"/>
</dbReference>
<evidence type="ECO:0000313" key="14">
    <source>
        <dbReference type="Proteomes" id="UP000046947"/>
    </source>
</evidence>
<dbReference type="Proteomes" id="UP000049023">
    <property type="component" value="Unassembled WGS sequence"/>
</dbReference>
<dbReference type="EMBL" id="CNFU01000300">
    <property type="protein sequence ID" value="CKR57811.1"/>
    <property type="molecule type" value="Genomic_DNA"/>
</dbReference>
<dbReference type="PROSITE" id="PS01007">
    <property type="entry name" value="TRANSPOSASE_MUTATOR"/>
    <property type="match status" value="1"/>
</dbReference>
<reference evidence="10 20" key="8">
    <citation type="submission" date="2021-03" db="EMBL/GenBank/DDBJ databases">
        <title>Whole Genome Sequencing of Mycobacterium tuberculosis clinical isolates from Arunachal Pradesh, India.</title>
        <authorList>
            <person name="Singh S."/>
            <person name="Mudliar S.R."/>
            <person name="Kulsum U."/>
            <person name="Rufai S.B."/>
            <person name="Singh P.K."/>
            <person name="Umpo M."/>
            <person name="Nyori M."/>
        </authorList>
    </citation>
    <scope>NUCLEOTIDE SEQUENCE [LARGE SCALE GENOMIC DNA]</scope>
    <source>
        <strain evidence="10 20">OMICS/BPL/0142/20/SP</strain>
    </source>
</reference>
<evidence type="ECO:0000313" key="19">
    <source>
        <dbReference type="Proteomes" id="UP000300237"/>
    </source>
</evidence>
<evidence type="ECO:0000313" key="7">
    <source>
        <dbReference type="EMBL" id="CFE48530.1"/>
    </source>
</evidence>
<evidence type="ECO:0000256" key="3">
    <source>
        <dbReference type="ARBA" id="ARBA00022578"/>
    </source>
</evidence>
<dbReference type="EMBL" id="CFOH01000131">
    <property type="protein sequence ID" value="CFE48530.1"/>
    <property type="molecule type" value="Genomic_DNA"/>
</dbReference>
<dbReference type="EMBL" id="COPH01000006">
    <property type="protein sequence ID" value="CLV71017.1"/>
    <property type="molecule type" value="Genomic_DNA"/>
</dbReference>
<reference evidence="12" key="6">
    <citation type="submission" date="2018-07" db="EMBL/GenBank/DDBJ databases">
        <authorList>
            <person name="Shah S."/>
            <person name="Brown T."/>
            <person name="Auld S."/>
            <person name="Bratton K."/>
            <person name="Narechania A."/>
            <person name="Mathema B."/>
            <person name="Gandhi N."/>
        </authorList>
    </citation>
    <scope>NUCLEOTIDE SEQUENCE</scope>
    <source>
        <strain evidence="12">32301_S10</strain>
    </source>
</reference>
<organism evidence="8 15">
    <name type="scientific">Mycobacterium tuberculosis</name>
    <dbReference type="NCBI Taxonomy" id="1773"/>
    <lineage>
        <taxon>Bacteria</taxon>
        <taxon>Bacillati</taxon>
        <taxon>Actinomycetota</taxon>
        <taxon>Actinomycetes</taxon>
        <taxon>Mycobacteriales</taxon>
        <taxon>Mycobacteriaceae</taxon>
        <taxon>Mycobacterium</taxon>
        <taxon>Mycobacterium tuberculosis complex</taxon>
    </lineage>
</organism>
<dbReference type="AlphaFoldDB" id="A0A045JA56"/>
<dbReference type="RefSeq" id="WP_003404757.1">
    <property type="nucleotide sequence ID" value="NZ_AP017901.1"/>
</dbReference>
<dbReference type="Proteomes" id="UP000189452">
    <property type="component" value="Chromosome"/>
</dbReference>
<dbReference type="Pfam" id="PF00872">
    <property type="entry name" value="Transposase_mut"/>
    <property type="match status" value="1"/>
</dbReference>
<dbReference type="EMBL" id="JAGIZI010000005">
    <property type="protein sequence ID" value="MBP0682513.1"/>
    <property type="molecule type" value="Genomic_DNA"/>
</dbReference>
<reference evidence="14 15" key="1">
    <citation type="submission" date="2015-03" db="EMBL/GenBank/DDBJ databases">
        <authorList>
            <consortium name="Pathogen Informatics"/>
        </authorList>
    </citation>
    <scope>NUCLEOTIDE SEQUENCE [LARGE SCALE GENOMIC DNA]</scope>
    <source>
        <strain evidence="8 15">Bir 187</strain>
        <strain evidence="7 14">H09601792</strain>
    </source>
</reference>
<evidence type="ECO:0000313" key="16">
    <source>
        <dbReference type="Proteomes" id="UP000050139"/>
    </source>
</evidence>
<dbReference type="GO" id="GO:0004803">
    <property type="term" value="F:transposase activity"/>
    <property type="evidence" value="ECO:0007669"/>
    <property type="project" value="UniProtKB-UniRule"/>
</dbReference>
<sequence>MDAAQVIEPAHAGQDVDEAAVAARELSGAERALVGDLVRQARAEGVALTGPDGLLKALTKTVLEAALQEEMTEHLGYDRHAAAGRGSGNSRNGSRNKKVITDACGQVEIAVPRDRNGTFEPVIVGKRKRRVTDVDRVVLSLYAKGLTTGEIAAHFADVYGVSVSKDTISRITDRVIEEMQAWWSRPLEKVYAAVFIDAIMVKIRDGQVRNRPVYAAIGVDLDGHKDILGMWAGEGDGESAKFWLAVLTDLRNRGVKDIFFLVCDGLKGLPDSVSAAFPLATVQTCIIHLIRNTFRYASRKYWDKISVDLKPIYTAASAAEARLRYEEFAEKWGKPYPAITRLWDSAWEEFIPFLDYDVEIRRVPCSTNAIESLNARYRRAVRARGHFPNEQSALKTLYLVTRSLDPKGTGQTKWAVRWKPALNALAITFADRMPAAEER</sequence>
<evidence type="ECO:0000313" key="10">
    <source>
        <dbReference type="EMBL" id="MBP0682513.1"/>
    </source>
</evidence>
<evidence type="ECO:0000256" key="6">
    <source>
        <dbReference type="RuleBase" id="RU365089"/>
    </source>
</evidence>
<dbReference type="EMBL" id="LR027516">
    <property type="protein sequence ID" value="VCU49169.1"/>
    <property type="molecule type" value="Genomic_DNA"/>
</dbReference>
<evidence type="ECO:0000313" key="9">
    <source>
        <dbReference type="EMBL" id="CLV71017.1"/>
    </source>
</evidence>
<keyword evidence="3 6" id="KW-0815">Transposition</keyword>
<evidence type="ECO:0000313" key="12">
    <source>
        <dbReference type="EMBL" id="REQ54868.1"/>
    </source>
</evidence>
<dbReference type="GO" id="GO:0006313">
    <property type="term" value="P:DNA transposition"/>
    <property type="evidence" value="ECO:0007669"/>
    <property type="project" value="UniProtKB-UniRule"/>
</dbReference>
<dbReference type="Proteomes" id="UP000300237">
    <property type="component" value="Chromosome"/>
</dbReference>
<evidence type="ECO:0000313" key="18">
    <source>
        <dbReference type="Proteomes" id="UP000256381"/>
    </source>
</evidence>
<dbReference type="OMA" id="WISQNEG"/>
<reference evidence="11 17" key="3">
    <citation type="submission" date="2016-04" db="EMBL/GenBank/DDBJ databases">
        <authorList>
            <person name="Bigi M."/>
            <person name="Bigi F."/>
            <person name="Soria M.A."/>
        </authorList>
    </citation>
    <scope>NUCLEOTIDE SEQUENCE [LARGE SCALE GENOMIC DNA]</scope>
    <source>
        <strain evidence="11 17">6548</strain>
    </source>
</reference>
<reference evidence="11 17" key="5">
    <citation type="submission" date="2017-02" db="EMBL/GenBank/DDBJ databases">
        <title>Protein polymorphisms may explain contrasting epidemiological fitness of two variants of a multidrug-resistant Mycobacterium tuberculosis strain.</title>
        <authorList>
            <person name="Bigi M.M."/>
            <person name="Lopez B."/>
            <person name="Blanco F.C."/>
            <person name="Sasiain M.C."/>
            <person name="De La Barrera S."/>
            <person name="Ritacco V."/>
            <person name="Bigi F."/>
            <person name="Soria M.A."/>
        </authorList>
    </citation>
    <scope>NUCLEOTIDE SEQUENCE [LARGE SCALE GENOMIC DNA]</scope>
    <source>
        <strain evidence="11 17">6548</strain>
    </source>
</reference>
<name>A0A045JA56_MYCTX</name>
<evidence type="ECO:0000256" key="2">
    <source>
        <dbReference type="ARBA" id="ARBA00010961"/>
    </source>
</evidence>
<comment type="similarity">
    <text evidence="2 6">Belongs to the transposase mutator family.</text>
</comment>